<evidence type="ECO:0000313" key="5">
    <source>
        <dbReference type="Proteomes" id="UP001419268"/>
    </source>
</evidence>
<keyword evidence="1" id="KW-0547">Nucleotide-binding</keyword>
<dbReference type="GO" id="GO:0005634">
    <property type="term" value="C:nucleus"/>
    <property type="evidence" value="ECO:0007669"/>
    <property type="project" value="TreeGrafter"/>
</dbReference>
<keyword evidence="5" id="KW-1185">Reference proteome</keyword>
<evidence type="ECO:0000259" key="3">
    <source>
        <dbReference type="Pfam" id="PF07728"/>
    </source>
</evidence>
<dbReference type="GO" id="GO:0030687">
    <property type="term" value="C:preribosome, large subunit precursor"/>
    <property type="evidence" value="ECO:0007669"/>
    <property type="project" value="TreeGrafter"/>
</dbReference>
<evidence type="ECO:0000313" key="4">
    <source>
        <dbReference type="EMBL" id="KAK9101501.1"/>
    </source>
</evidence>
<dbReference type="Pfam" id="PF07728">
    <property type="entry name" value="AAA_5"/>
    <property type="match status" value="1"/>
</dbReference>
<name>A0AAP0EYQ9_9MAGN</name>
<dbReference type="PANTHER" id="PTHR48103">
    <property type="entry name" value="MIDASIN-RELATED"/>
    <property type="match status" value="1"/>
</dbReference>
<gene>
    <name evidence="4" type="ORF">Scep_024931</name>
</gene>
<keyword evidence="2" id="KW-0067">ATP-binding</keyword>
<reference evidence="4 5" key="1">
    <citation type="submission" date="2024-01" db="EMBL/GenBank/DDBJ databases">
        <title>Genome assemblies of Stephania.</title>
        <authorList>
            <person name="Yang L."/>
        </authorList>
    </citation>
    <scope>NUCLEOTIDE SEQUENCE [LARGE SCALE GENOMIC DNA]</scope>
    <source>
        <strain evidence="4">JXDWG</strain>
        <tissue evidence="4">Leaf</tissue>
    </source>
</reference>
<dbReference type="InterPro" id="IPR011704">
    <property type="entry name" value="ATPase_dyneun-rel_AAA"/>
</dbReference>
<dbReference type="PANTHER" id="PTHR48103:SF2">
    <property type="entry name" value="MIDASIN"/>
    <property type="match status" value="1"/>
</dbReference>
<dbReference type="GO" id="GO:0005524">
    <property type="term" value="F:ATP binding"/>
    <property type="evidence" value="ECO:0007669"/>
    <property type="project" value="UniProtKB-KW"/>
</dbReference>
<dbReference type="EMBL" id="JBBNAG010000010">
    <property type="protein sequence ID" value="KAK9101501.1"/>
    <property type="molecule type" value="Genomic_DNA"/>
</dbReference>
<comment type="caution">
    <text evidence="4">The sequence shown here is derived from an EMBL/GenBank/DDBJ whole genome shotgun (WGS) entry which is preliminary data.</text>
</comment>
<feature type="domain" description="ATPase dynein-related AAA" evidence="3">
    <location>
        <begin position="337"/>
        <end position="458"/>
    </location>
</feature>
<dbReference type="GO" id="GO:0000055">
    <property type="term" value="P:ribosomal large subunit export from nucleus"/>
    <property type="evidence" value="ECO:0007669"/>
    <property type="project" value="TreeGrafter"/>
</dbReference>
<dbReference type="InterPro" id="IPR001270">
    <property type="entry name" value="ClpA/B"/>
</dbReference>
<dbReference type="SUPFAM" id="SSF52540">
    <property type="entry name" value="P-loop containing nucleoside triphosphate hydrolases"/>
    <property type="match status" value="1"/>
</dbReference>
<dbReference type="Gene3D" id="3.40.50.300">
    <property type="entry name" value="P-loop containing nucleotide triphosphate hydrolases"/>
    <property type="match status" value="1"/>
</dbReference>
<dbReference type="GO" id="GO:0016887">
    <property type="term" value="F:ATP hydrolysis activity"/>
    <property type="evidence" value="ECO:0007669"/>
    <property type="project" value="InterPro"/>
</dbReference>
<protein>
    <recommendedName>
        <fullName evidence="3">ATPase dynein-related AAA domain-containing protein</fullName>
    </recommendedName>
</protein>
<accession>A0AAP0EYQ9</accession>
<sequence>MSIDGTFTLESALQRFLARCPDLQRQPHFASLSQKGERLEEEELVNAVAGVFVDPKYTIAAMGCFRAIARKIVDRVVELLEKVGGLGADCGGESMEVDVDECVEGVVEACVRHGQGLRLHELACLAFCRALDMAPFLLEKLLNYFKFAPPPFQRLLATSFCITKNGTQLLGPVRTSFRFLILEAQVFRKLWDWSPFMDLVQQCMNVNPGNSPEYLENILDIRWCGIQILSVLFKLGDKATVNFGLDAEQSLLCLLRWEEFCQDTSIEKAGFYIGTNGKETSNHVDCTTTLNQECALQSFGLLTSVYSQDEKSDPFVLTSALKKSFEIALLAVGKKWPVLFYGPTGAGKTALINKLAQLSGNQVLSIHMDEQMDEKTLIGSYVCAERPGEFRWQPGSLTQALLSGMWVVFEDIDKAPSDVQSILLPLLEGSNSFFTGRGEVINVSERFRLFATVSTLKNDIASNSEGLWVALLFDVNS</sequence>
<proteinExistence type="predicted"/>
<dbReference type="PRINTS" id="PR00300">
    <property type="entry name" value="CLPPROTEASEA"/>
</dbReference>
<organism evidence="4 5">
    <name type="scientific">Stephania cephalantha</name>
    <dbReference type="NCBI Taxonomy" id="152367"/>
    <lineage>
        <taxon>Eukaryota</taxon>
        <taxon>Viridiplantae</taxon>
        <taxon>Streptophyta</taxon>
        <taxon>Embryophyta</taxon>
        <taxon>Tracheophyta</taxon>
        <taxon>Spermatophyta</taxon>
        <taxon>Magnoliopsida</taxon>
        <taxon>Ranunculales</taxon>
        <taxon>Menispermaceae</taxon>
        <taxon>Menispermoideae</taxon>
        <taxon>Cissampelideae</taxon>
        <taxon>Stephania</taxon>
    </lineage>
</organism>
<dbReference type="FunFam" id="3.40.50.300:FF:000582">
    <property type="entry name" value="Midasin"/>
    <property type="match status" value="1"/>
</dbReference>
<dbReference type="AlphaFoldDB" id="A0AAP0EYQ9"/>
<dbReference type="GO" id="GO:0000027">
    <property type="term" value="P:ribosomal large subunit assembly"/>
    <property type="evidence" value="ECO:0007669"/>
    <property type="project" value="TreeGrafter"/>
</dbReference>
<evidence type="ECO:0000256" key="1">
    <source>
        <dbReference type="ARBA" id="ARBA00022741"/>
    </source>
</evidence>
<evidence type="ECO:0000256" key="2">
    <source>
        <dbReference type="ARBA" id="ARBA00022840"/>
    </source>
</evidence>
<dbReference type="Proteomes" id="UP001419268">
    <property type="component" value="Unassembled WGS sequence"/>
</dbReference>
<dbReference type="InterPro" id="IPR027417">
    <property type="entry name" value="P-loop_NTPase"/>
</dbReference>